<comment type="caution">
    <text evidence="1">The sequence shown here is derived from an EMBL/GenBank/DDBJ whole genome shotgun (WGS) entry which is preliminary data.</text>
</comment>
<evidence type="ECO:0000313" key="2">
    <source>
        <dbReference type="Proteomes" id="UP000295142"/>
    </source>
</evidence>
<dbReference type="RefSeq" id="WP_132546208.1">
    <property type="nucleotide sequence ID" value="NZ_SLWW01000014.1"/>
</dbReference>
<protein>
    <recommendedName>
        <fullName evidence="3">Response regulatory domain-containing protein</fullName>
    </recommendedName>
</protein>
<accession>A0A4R2KHT5</accession>
<dbReference type="Proteomes" id="UP000295142">
    <property type="component" value="Unassembled WGS sequence"/>
</dbReference>
<evidence type="ECO:0000313" key="1">
    <source>
        <dbReference type="EMBL" id="TCO69558.1"/>
    </source>
</evidence>
<sequence length="124" mass="13606">MTDHHSPDTDPGVMPTFLVLEQDALISSDLIQALEIRGPCRVLHFSSTQDAESALRGLCRVEAAFLEMRFDDALNSALARALASLGARLVLTLGEDAERVACHGWHLLPRPFTERMVHDTLAEG</sequence>
<dbReference type="EMBL" id="SLWW01000014">
    <property type="protein sequence ID" value="TCO69558.1"/>
    <property type="molecule type" value="Genomic_DNA"/>
</dbReference>
<dbReference type="Gene3D" id="3.40.50.2300">
    <property type="match status" value="1"/>
</dbReference>
<dbReference type="AlphaFoldDB" id="A0A4R2KHT5"/>
<proteinExistence type="predicted"/>
<gene>
    <name evidence="1" type="ORF">EV655_1149</name>
</gene>
<dbReference type="OrthoDB" id="7869928at2"/>
<name>A0A4R2KHT5_9RHOB</name>
<keyword evidence="2" id="KW-1185">Reference proteome</keyword>
<reference evidence="1 2" key="1">
    <citation type="submission" date="2019-03" db="EMBL/GenBank/DDBJ databases">
        <title>Genomic Encyclopedia of Type Strains, Phase IV (KMG-IV): sequencing the most valuable type-strain genomes for metagenomic binning, comparative biology and taxonomic classification.</title>
        <authorList>
            <person name="Goeker M."/>
        </authorList>
    </citation>
    <scope>NUCLEOTIDE SEQUENCE [LARGE SCALE GENOMIC DNA]</scope>
    <source>
        <strain evidence="1 2">DSM 4868</strain>
    </source>
</reference>
<evidence type="ECO:0008006" key="3">
    <source>
        <dbReference type="Google" id="ProtNLM"/>
    </source>
</evidence>
<organism evidence="1 2">
    <name type="scientific">Rhodovulum euryhalinum</name>
    <dbReference type="NCBI Taxonomy" id="35805"/>
    <lineage>
        <taxon>Bacteria</taxon>
        <taxon>Pseudomonadati</taxon>
        <taxon>Pseudomonadota</taxon>
        <taxon>Alphaproteobacteria</taxon>
        <taxon>Rhodobacterales</taxon>
        <taxon>Paracoccaceae</taxon>
        <taxon>Rhodovulum</taxon>
    </lineage>
</organism>